<evidence type="ECO:0000313" key="2">
    <source>
        <dbReference type="Proteomes" id="UP000006265"/>
    </source>
</evidence>
<organism evidence="1 2">
    <name type="scientific">Mycolicibacterium hassiacum (strain DSM 44199 / CIP 105218 / JCM 12690 / 3849)</name>
    <name type="common">Mycobacterium hassiacum</name>
    <dbReference type="NCBI Taxonomy" id="1122247"/>
    <lineage>
        <taxon>Bacteria</taxon>
        <taxon>Bacillati</taxon>
        <taxon>Actinomycetota</taxon>
        <taxon>Actinomycetes</taxon>
        <taxon>Mycobacteriales</taxon>
        <taxon>Mycobacteriaceae</taxon>
        <taxon>Mycolicibacterium</taxon>
    </lineage>
</organism>
<keyword evidence="2" id="KW-1185">Reference proteome</keyword>
<dbReference type="PATRIC" id="fig|1122247.3.peg.1807"/>
<dbReference type="GO" id="GO:0016853">
    <property type="term" value="F:isomerase activity"/>
    <property type="evidence" value="ECO:0007669"/>
    <property type="project" value="TreeGrafter"/>
</dbReference>
<comment type="caution">
    <text evidence="1">The sequence shown here is derived from an EMBL/GenBank/DDBJ whole genome shotgun (WGS) entry which is preliminary data.</text>
</comment>
<name>K5BFQ7_MYCHD</name>
<sequence>MAIDVTVLRVFTDSEGNHGNPLGVVDAATVQPGDRQRIATELGFSETIFVDLPQPGTSTASAHIYTPAVQLPFAGHPTVGAAWWLRQQGTPIHTLRVPAGVVQVSYDEDLTSIRARAEWAPELAIHDLSSTEELLAADPNDYADGVSHYLWTWTDRERGQLRARMFADGLGVTEDEATGSAAVRITDYLARDLTVVQGKGSVIYTEWNPEGWVRVSGRVVDDGIRRID</sequence>
<dbReference type="Gene3D" id="3.10.310.10">
    <property type="entry name" value="Diaminopimelate Epimerase, Chain A, domain 1"/>
    <property type="match status" value="2"/>
</dbReference>
<gene>
    <name evidence="1" type="ORF">C731_1877</name>
</gene>
<reference evidence="1 2" key="1">
    <citation type="journal article" date="2012" name="J. Bacteriol.">
        <title>Genome sequence of Mycobacterium hassiacum DSM 44199, a rare source of heat-stable mycobacterial proteins.</title>
        <authorList>
            <person name="Tiago I."/>
            <person name="Maranha A."/>
            <person name="Mendes V."/>
            <person name="Alarico S."/>
            <person name="Moynihan P.J."/>
            <person name="Clarke A.J."/>
            <person name="Macedo-Ribeiro S."/>
            <person name="Pereira P.J."/>
            <person name="Empadinhas N."/>
        </authorList>
    </citation>
    <scope>NUCLEOTIDE SEQUENCE [LARGE SCALE GENOMIC DNA]</scope>
    <source>
        <strain evidence="2">DSM 44199 / CIP 105218 / JCM 12690 / 3849</strain>
    </source>
</reference>
<evidence type="ECO:0000313" key="1">
    <source>
        <dbReference type="EMBL" id="EKF24117.1"/>
    </source>
</evidence>
<dbReference type="SUPFAM" id="SSF54506">
    <property type="entry name" value="Diaminopimelate epimerase-like"/>
    <property type="match status" value="1"/>
</dbReference>
<dbReference type="InterPro" id="IPR003719">
    <property type="entry name" value="Phenazine_PhzF-like"/>
</dbReference>
<dbReference type="Proteomes" id="UP000006265">
    <property type="component" value="Unassembled WGS sequence"/>
</dbReference>
<protein>
    <submittedName>
        <fullName evidence="1">Phenazine biosynthesis, PhzF family protein</fullName>
    </submittedName>
</protein>
<dbReference type="GO" id="GO:0005737">
    <property type="term" value="C:cytoplasm"/>
    <property type="evidence" value="ECO:0007669"/>
    <property type="project" value="TreeGrafter"/>
</dbReference>
<accession>K5BFQ7</accession>
<dbReference type="RefSeq" id="WP_005626854.1">
    <property type="nucleotide sequence ID" value="NZ_AMRA01000046.1"/>
</dbReference>
<dbReference type="eggNOG" id="COG0384">
    <property type="taxonomic scope" value="Bacteria"/>
</dbReference>
<dbReference type="OrthoDB" id="9788221at2"/>
<dbReference type="AlphaFoldDB" id="K5BFQ7"/>
<dbReference type="EMBL" id="AMRA01000046">
    <property type="protein sequence ID" value="EKF24117.1"/>
    <property type="molecule type" value="Genomic_DNA"/>
</dbReference>
<dbReference type="STRING" id="1122247.GCA_000379865_04770"/>
<proteinExistence type="predicted"/>
<dbReference type="PIRSF" id="PIRSF016184">
    <property type="entry name" value="PhzC_PhzF"/>
    <property type="match status" value="1"/>
</dbReference>
<dbReference type="PANTHER" id="PTHR13774">
    <property type="entry name" value="PHENAZINE BIOSYNTHESIS PROTEIN"/>
    <property type="match status" value="1"/>
</dbReference>
<dbReference type="Pfam" id="PF02567">
    <property type="entry name" value="PhzC-PhzF"/>
    <property type="match status" value="1"/>
</dbReference>
<dbReference type="PANTHER" id="PTHR13774:SF32">
    <property type="entry name" value="ANTISENSE-ENHANCING SEQUENCE 1"/>
    <property type="match status" value="1"/>
</dbReference>